<reference evidence="1" key="2">
    <citation type="submission" date="2019-01" db="UniProtKB">
        <authorList>
            <consortium name="EnsemblPlants"/>
        </authorList>
    </citation>
    <scope>IDENTIFICATION</scope>
    <source>
        <strain evidence="1">cv. Heinz 1706</strain>
    </source>
</reference>
<sequence length="71" mass="8143">MARMLCPELSTKSNYRPDRHLTADINHQVKLLLLFKHNHTVQKELSCDQSKRNILSVLETIANKKSISTAL</sequence>
<evidence type="ECO:0000313" key="2">
    <source>
        <dbReference type="Proteomes" id="UP000004994"/>
    </source>
</evidence>
<dbReference type="InParanoid" id="A0A3Q7EVD2"/>
<accession>A0A3Q7EVD2</accession>
<keyword evidence="2" id="KW-1185">Reference proteome</keyword>
<reference evidence="1" key="1">
    <citation type="journal article" date="2012" name="Nature">
        <title>The tomato genome sequence provides insights into fleshy fruit evolution.</title>
        <authorList>
            <consortium name="Tomato Genome Consortium"/>
        </authorList>
    </citation>
    <scope>NUCLEOTIDE SEQUENCE [LARGE SCALE GENOMIC DNA]</scope>
    <source>
        <strain evidence="1">cv. Heinz 1706</strain>
    </source>
</reference>
<dbReference type="AlphaFoldDB" id="A0A3Q7EVD2"/>
<dbReference type="EnsemblPlants" id="Solyc01g110430.3.1">
    <property type="protein sequence ID" value="Solyc01g110430.3.1.1"/>
    <property type="gene ID" value="Solyc01g110430.3"/>
</dbReference>
<name>A0A3Q7EVD2_SOLLC</name>
<protein>
    <submittedName>
        <fullName evidence="1">Uncharacterized protein</fullName>
    </submittedName>
</protein>
<dbReference type="Proteomes" id="UP000004994">
    <property type="component" value="Chromosome 1"/>
</dbReference>
<dbReference type="Gramene" id="Solyc01g110430.3.1">
    <property type="protein sequence ID" value="Solyc01g110430.3.1.1"/>
    <property type="gene ID" value="Solyc01g110430.3"/>
</dbReference>
<proteinExistence type="predicted"/>
<organism evidence="1">
    <name type="scientific">Solanum lycopersicum</name>
    <name type="common">Tomato</name>
    <name type="synonym">Lycopersicon esculentum</name>
    <dbReference type="NCBI Taxonomy" id="4081"/>
    <lineage>
        <taxon>Eukaryota</taxon>
        <taxon>Viridiplantae</taxon>
        <taxon>Streptophyta</taxon>
        <taxon>Embryophyta</taxon>
        <taxon>Tracheophyta</taxon>
        <taxon>Spermatophyta</taxon>
        <taxon>Magnoliopsida</taxon>
        <taxon>eudicotyledons</taxon>
        <taxon>Gunneridae</taxon>
        <taxon>Pentapetalae</taxon>
        <taxon>asterids</taxon>
        <taxon>lamiids</taxon>
        <taxon>Solanales</taxon>
        <taxon>Solanaceae</taxon>
        <taxon>Solanoideae</taxon>
        <taxon>Solaneae</taxon>
        <taxon>Solanum</taxon>
        <taxon>Solanum subgen. Lycopersicon</taxon>
    </lineage>
</organism>
<evidence type="ECO:0000313" key="1">
    <source>
        <dbReference type="EnsemblPlants" id="Solyc01g110430.3.1.1"/>
    </source>
</evidence>